<feature type="region of interest" description="Disordered" evidence="1">
    <location>
        <begin position="239"/>
        <end position="258"/>
    </location>
</feature>
<name>A0A022S0M1_ERYGU</name>
<feature type="region of interest" description="Disordered" evidence="1">
    <location>
        <begin position="444"/>
        <end position="464"/>
    </location>
</feature>
<feature type="region of interest" description="Disordered" evidence="1">
    <location>
        <begin position="360"/>
        <end position="430"/>
    </location>
</feature>
<evidence type="ECO:0000256" key="1">
    <source>
        <dbReference type="SAM" id="MobiDB-lite"/>
    </source>
</evidence>
<feature type="region of interest" description="Disordered" evidence="1">
    <location>
        <begin position="662"/>
        <end position="870"/>
    </location>
</feature>
<sequence length="870" mass="96480">MANDAPIKSFTETSEVDHFTSERELTIDREELQTGKTATADDKETRNDEDKGEEEEAHEQKIPDFSSAATNVIEARDQDVAGFLSEVPEEIGVAPEEKKSEQESKDQVLELEKGDREYAFIGNVMVIDEKSESSVIGVAPEEKESEYESKNQVLESIAQVQSCDIIPKATEMKTEEENTETAAEIKSENVLAEDIFEPKITPCEKESMKVDISSEKGDEDLEDYHLGSRKEEVITERCLESEVSEVSEETDDKAVEHPDTILHANESIDHQKELGKSGEEVTAIIDTEEVKSSNIAVLENEEERTGAADKEMAKDEVLINQNSNTSVIDETAVELPKELDENIICEAPPTKTVHETIEEFEGKTEDANTKHESLPLPECTQGKESEKQDQKYEICTPEEQAEDEENFTAGKGKEEAEGAGTWTKPTEDEDRNTFVQAAELDEVLNGDGAQDIPVHNESSTTKNEYFEEKYPNKSTETQISSASGNTELIEQVIKDEGVDSRQVEEVSDDCKQIKETSTLVEPATIPTSEIMQEYTVETSPETKDQLKEVDDLHQASNVSEAELKMAQKDGPPDLQKARDISENVQELNEGSVELSDKESPVEVYPCENIEAKVSSEEQKTEEIQKVLVPETLDQEIEEQQPGSTSSKAVLKACEEDKIIEKVSALQSSTEDTAQSDKKEETERQIDSLPVLPHVKCSDIETDEKDLPLRSDVAELEVIPPPSNDKHVVLEPSKCEPEEANSGHKEGTSQKTAESKEMDKPSLMDLLHTPTKKTSEMASRSEDVQADEAVCEDAKSDEEKDDEEESSEQRRPDLGSEAPVMVDMGDADLKTPHKKSHNILSGVGSKVKHSIAKVRKAITGKSSHPKPPSPK</sequence>
<dbReference type="AlphaFoldDB" id="A0A022S0M1"/>
<feature type="compositionally biased region" description="Basic and acidic residues" evidence="1">
    <location>
        <begin position="674"/>
        <end position="685"/>
    </location>
</feature>
<dbReference type="PANTHER" id="PTHR35511:SF2">
    <property type="entry name" value="A-KINASE ANCHOR-LIKE PROTEIN"/>
    <property type="match status" value="1"/>
</dbReference>
<feature type="compositionally biased region" description="Basic and acidic residues" evidence="1">
    <location>
        <begin position="381"/>
        <end position="392"/>
    </location>
</feature>
<feature type="compositionally biased region" description="Acidic residues" evidence="1">
    <location>
        <begin position="242"/>
        <end position="251"/>
    </location>
</feature>
<feature type="compositionally biased region" description="Basic and acidic residues" evidence="1">
    <location>
        <begin position="206"/>
        <end position="216"/>
    </location>
</feature>
<dbReference type="eggNOG" id="KOG1181">
    <property type="taxonomic scope" value="Eukaryota"/>
</dbReference>
<feature type="compositionally biased region" description="Basic residues" evidence="1">
    <location>
        <begin position="845"/>
        <end position="857"/>
    </location>
</feature>
<feature type="compositionally biased region" description="Basic and acidic residues" evidence="1">
    <location>
        <begin position="723"/>
        <end position="761"/>
    </location>
</feature>
<feature type="region of interest" description="Disordered" evidence="1">
    <location>
        <begin position="206"/>
        <end position="228"/>
    </location>
</feature>
<feature type="compositionally biased region" description="Basic and acidic residues" evidence="1">
    <location>
        <begin position="15"/>
        <end position="49"/>
    </location>
</feature>
<dbReference type="Proteomes" id="UP000030748">
    <property type="component" value="Unassembled WGS sequence"/>
</dbReference>
<feature type="compositionally biased region" description="Basic and acidic residues" evidence="1">
    <location>
        <begin position="360"/>
        <end position="373"/>
    </location>
</feature>
<proteinExistence type="predicted"/>
<dbReference type="PANTHER" id="PTHR35511">
    <property type="entry name" value="A-KINASE ANCHOR-LIKE PROTEIN"/>
    <property type="match status" value="1"/>
</dbReference>
<dbReference type="EMBL" id="KI630210">
    <property type="protein sequence ID" value="EYU44785.1"/>
    <property type="molecule type" value="Genomic_DNA"/>
</dbReference>
<evidence type="ECO:0000313" key="2">
    <source>
        <dbReference type="EMBL" id="EYU44785.1"/>
    </source>
</evidence>
<keyword evidence="3" id="KW-1185">Reference proteome</keyword>
<reference evidence="2 3" key="1">
    <citation type="journal article" date="2013" name="Proc. Natl. Acad. Sci. U.S.A.">
        <title>Fine-scale variation in meiotic recombination in Mimulus inferred from population shotgun sequencing.</title>
        <authorList>
            <person name="Hellsten U."/>
            <person name="Wright K.M."/>
            <person name="Jenkins J."/>
            <person name="Shu S."/>
            <person name="Yuan Y."/>
            <person name="Wessler S.R."/>
            <person name="Schmutz J."/>
            <person name="Willis J.H."/>
            <person name="Rokhsar D.S."/>
        </authorList>
    </citation>
    <scope>NUCLEOTIDE SEQUENCE [LARGE SCALE GENOMIC DNA]</scope>
    <source>
        <strain evidence="3">cv. DUN x IM62</strain>
    </source>
</reference>
<accession>A0A022S0M1</accession>
<gene>
    <name evidence="2" type="ORF">MIMGU_mgv1a001189mg</name>
</gene>
<feature type="compositionally biased region" description="Basic and acidic residues" evidence="1">
    <location>
        <begin position="772"/>
        <end position="782"/>
    </location>
</feature>
<evidence type="ECO:0000313" key="3">
    <source>
        <dbReference type="Proteomes" id="UP000030748"/>
    </source>
</evidence>
<protein>
    <submittedName>
        <fullName evidence="2">Uncharacterized protein</fullName>
    </submittedName>
</protein>
<feature type="region of interest" description="Disordered" evidence="1">
    <location>
        <begin position="1"/>
        <end position="69"/>
    </location>
</feature>
<dbReference type="STRING" id="4155.A0A022S0M1"/>
<organism evidence="2 3">
    <name type="scientific">Erythranthe guttata</name>
    <name type="common">Yellow monkey flower</name>
    <name type="synonym">Mimulus guttatus</name>
    <dbReference type="NCBI Taxonomy" id="4155"/>
    <lineage>
        <taxon>Eukaryota</taxon>
        <taxon>Viridiplantae</taxon>
        <taxon>Streptophyta</taxon>
        <taxon>Embryophyta</taxon>
        <taxon>Tracheophyta</taxon>
        <taxon>Spermatophyta</taxon>
        <taxon>Magnoliopsida</taxon>
        <taxon>eudicotyledons</taxon>
        <taxon>Gunneridae</taxon>
        <taxon>Pentapetalae</taxon>
        <taxon>asterids</taxon>
        <taxon>lamiids</taxon>
        <taxon>Lamiales</taxon>
        <taxon>Phrymaceae</taxon>
        <taxon>Erythranthe</taxon>
    </lineage>
</organism>